<protein>
    <submittedName>
        <fullName evidence="2">Uncharacterized protein</fullName>
    </submittedName>
</protein>
<evidence type="ECO:0000313" key="2">
    <source>
        <dbReference type="EMBL" id="EHY31221.1"/>
    </source>
</evidence>
<dbReference type="AlphaFoldDB" id="H3KF90"/>
<gene>
    <name evidence="2" type="ORF">HMPREF9440_01407</name>
</gene>
<feature type="region of interest" description="Disordered" evidence="1">
    <location>
        <begin position="1"/>
        <end position="41"/>
    </location>
</feature>
<evidence type="ECO:0000256" key="1">
    <source>
        <dbReference type="SAM" id="MobiDB-lite"/>
    </source>
</evidence>
<evidence type="ECO:0000313" key="3">
    <source>
        <dbReference type="Proteomes" id="UP000004956"/>
    </source>
</evidence>
<dbReference type="EMBL" id="AFBQ01000199">
    <property type="protein sequence ID" value="EHY31221.1"/>
    <property type="molecule type" value="Genomic_DNA"/>
</dbReference>
<dbReference type="Proteomes" id="UP000004956">
    <property type="component" value="Unassembled WGS sequence"/>
</dbReference>
<dbReference type="HOGENOM" id="CLU_3277667_0_0_4"/>
<organism evidence="2 3">
    <name type="scientific">Sutterella parvirubra YIT 11816</name>
    <dbReference type="NCBI Taxonomy" id="762967"/>
    <lineage>
        <taxon>Bacteria</taxon>
        <taxon>Pseudomonadati</taxon>
        <taxon>Pseudomonadota</taxon>
        <taxon>Betaproteobacteria</taxon>
        <taxon>Burkholderiales</taxon>
        <taxon>Sutterellaceae</taxon>
        <taxon>Sutterella</taxon>
    </lineage>
</organism>
<reference evidence="2 3" key="1">
    <citation type="submission" date="2011-11" db="EMBL/GenBank/DDBJ databases">
        <authorList>
            <person name="Weinstock G."/>
            <person name="Sodergren E."/>
            <person name="Clifton S."/>
            <person name="Fulton L."/>
            <person name="Fulton B."/>
            <person name="Courtney L."/>
            <person name="Fronick C."/>
            <person name="Harrison M."/>
            <person name="Strong C."/>
            <person name="Farmer C."/>
            <person name="Delahaunty K."/>
            <person name="Markovic C."/>
            <person name="Hall O."/>
            <person name="Minx P."/>
            <person name="Tomlinson C."/>
            <person name="Mitreva M."/>
            <person name="Hou S."/>
            <person name="Chen J."/>
            <person name="Wollam A."/>
            <person name="Pepin K.H."/>
            <person name="Johnson M."/>
            <person name="Bhonagiri V."/>
            <person name="Zhang X."/>
            <person name="Suruliraj S."/>
            <person name="Warren W."/>
            <person name="Chinwalla A."/>
            <person name="Mardis E.R."/>
            <person name="Wilson R.K."/>
        </authorList>
    </citation>
    <scope>NUCLEOTIDE SEQUENCE [LARGE SCALE GENOMIC DNA]</scope>
    <source>
        <strain evidence="2 3">YIT 11816</strain>
    </source>
</reference>
<accession>H3KF90</accession>
<comment type="caution">
    <text evidence="2">The sequence shown here is derived from an EMBL/GenBank/DDBJ whole genome shotgun (WGS) entry which is preliminary data.</text>
</comment>
<sequence>MRGGNAGFARSLPFSESGPINDPPQRSCGAYRTPTKGGSPP</sequence>
<proteinExistence type="predicted"/>
<name>H3KF90_9BURK</name>
<dbReference type="STRING" id="762967.HMPREF9440_01407"/>
<keyword evidence="3" id="KW-1185">Reference proteome</keyword>